<comment type="subcellular location">
    <subcellularLocation>
        <location evidence="1">Plastid</location>
        <location evidence="1">Chloroplast</location>
    </subcellularLocation>
</comment>
<accession>A0A2Z5ZB97</accession>
<keyword evidence="4" id="KW-0687">Ribonucleoprotein</keyword>
<dbReference type="InterPro" id="IPR023035">
    <property type="entry name" value="Ribosomal_uS9_bac/plastid"/>
</dbReference>
<evidence type="ECO:0000256" key="2">
    <source>
        <dbReference type="ARBA" id="ARBA00005251"/>
    </source>
</evidence>
<dbReference type="EMBL" id="AP018508">
    <property type="protein sequence ID" value="BBC77668.1"/>
    <property type="molecule type" value="Genomic_DNA"/>
</dbReference>
<dbReference type="Gene3D" id="3.30.230.10">
    <property type="match status" value="1"/>
</dbReference>
<name>A0A2Z5ZB97_9STRA</name>
<dbReference type="PANTHER" id="PTHR21569:SF1">
    <property type="entry name" value="SMALL RIBOSOMAL SUBUNIT PROTEIN US9M"/>
    <property type="match status" value="1"/>
</dbReference>
<keyword evidence="3 5" id="KW-0689">Ribosomal protein</keyword>
<dbReference type="Pfam" id="PF00380">
    <property type="entry name" value="Ribosomal_S9"/>
    <property type="match status" value="1"/>
</dbReference>
<dbReference type="AlphaFoldDB" id="A0A2Z5ZB97"/>
<dbReference type="GO" id="GO:0003723">
    <property type="term" value="F:RNA binding"/>
    <property type="evidence" value="ECO:0007669"/>
    <property type="project" value="TreeGrafter"/>
</dbReference>
<comment type="similarity">
    <text evidence="2">Belongs to the universal ribosomal protein uS9 family.</text>
</comment>
<gene>
    <name evidence="5" type="primary">rps9</name>
</gene>
<dbReference type="InterPro" id="IPR000754">
    <property type="entry name" value="Ribosomal_uS9"/>
</dbReference>
<dbReference type="GO" id="GO:0003735">
    <property type="term" value="F:structural constituent of ribosome"/>
    <property type="evidence" value="ECO:0007669"/>
    <property type="project" value="InterPro"/>
</dbReference>
<dbReference type="SUPFAM" id="SSF54211">
    <property type="entry name" value="Ribosomal protein S5 domain 2-like"/>
    <property type="match status" value="1"/>
</dbReference>
<dbReference type="HAMAP" id="MF_00532_B">
    <property type="entry name" value="Ribosomal_uS9_B"/>
    <property type="match status" value="1"/>
</dbReference>
<proteinExistence type="inferred from homology"/>
<protein>
    <submittedName>
        <fullName evidence="5">Ribosomal protein S9</fullName>
    </submittedName>
</protein>
<dbReference type="GO" id="GO:0015935">
    <property type="term" value="C:small ribosomal subunit"/>
    <property type="evidence" value="ECO:0007669"/>
    <property type="project" value="TreeGrafter"/>
</dbReference>
<dbReference type="InterPro" id="IPR014721">
    <property type="entry name" value="Ribsml_uS5_D2-typ_fold_subgr"/>
</dbReference>
<geneLocation type="plastid" evidence="5"/>
<sequence>MLNLNSFKKNSFSKILNIGKRKRAVAHVYLFKGKGRFIVNKNLGKEYFQNNSNYLKNIWNPLEKLKIEKKIDIIAFVKGSGLAAQSKAIQLGLVKYICSIPINKKNRKILKSASLLTRDSRIKERKKYGLKKARKASQYSKR</sequence>
<keyword evidence="5" id="KW-0934">Plastid</keyword>
<dbReference type="InterPro" id="IPR020568">
    <property type="entry name" value="Ribosomal_Su5_D2-typ_SF"/>
</dbReference>
<dbReference type="GO" id="GO:0009507">
    <property type="term" value="C:chloroplast"/>
    <property type="evidence" value="ECO:0007669"/>
    <property type="project" value="UniProtKB-SubCell"/>
</dbReference>
<dbReference type="PANTHER" id="PTHR21569">
    <property type="entry name" value="RIBOSOMAL PROTEIN S9"/>
    <property type="match status" value="1"/>
</dbReference>
<evidence type="ECO:0000256" key="1">
    <source>
        <dbReference type="ARBA" id="ARBA00004229"/>
    </source>
</evidence>
<evidence type="ECO:0000313" key="5">
    <source>
        <dbReference type="EMBL" id="BBC77668.1"/>
    </source>
</evidence>
<evidence type="ECO:0000256" key="4">
    <source>
        <dbReference type="ARBA" id="ARBA00023274"/>
    </source>
</evidence>
<organism evidence="5">
    <name type="scientific">Nitzschia sp. NIES-3576</name>
    <dbReference type="NCBI Taxonomy" id="2083273"/>
    <lineage>
        <taxon>Eukaryota</taxon>
        <taxon>Sar</taxon>
        <taxon>Stramenopiles</taxon>
        <taxon>Ochrophyta</taxon>
        <taxon>Bacillariophyta</taxon>
        <taxon>Bacillariophyceae</taxon>
        <taxon>Bacillariophycidae</taxon>
        <taxon>Bacillariales</taxon>
        <taxon>Bacillariaceae</taxon>
        <taxon>Nitzschia</taxon>
    </lineage>
</organism>
<dbReference type="NCBIfam" id="NF001099">
    <property type="entry name" value="PRK00132.1"/>
    <property type="match status" value="1"/>
</dbReference>
<evidence type="ECO:0000256" key="3">
    <source>
        <dbReference type="ARBA" id="ARBA00022980"/>
    </source>
</evidence>
<dbReference type="GO" id="GO:0006412">
    <property type="term" value="P:translation"/>
    <property type="evidence" value="ECO:0007669"/>
    <property type="project" value="InterPro"/>
</dbReference>
<reference evidence="5" key="1">
    <citation type="submission" date="2018-02" db="EMBL/GenBank/DDBJ databases">
        <title>Evolution and diversity of non-photosynthetic diatom plastid genomes.</title>
        <authorList>
            <person name="Kamikawa R."/>
            <person name="Ishii K."/>
        </authorList>
    </citation>
    <scope>NUCLEOTIDE SEQUENCE</scope>
    <source>
        <strain evidence="5">NIES 3576</strain>
    </source>
</reference>